<organism evidence="1 2">
    <name type="scientific">Trifolium medium</name>
    <dbReference type="NCBI Taxonomy" id="97028"/>
    <lineage>
        <taxon>Eukaryota</taxon>
        <taxon>Viridiplantae</taxon>
        <taxon>Streptophyta</taxon>
        <taxon>Embryophyta</taxon>
        <taxon>Tracheophyta</taxon>
        <taxon>Spermatophyta</taxon>
        <taxon>Magnoliopsida</taxon>
        <taxon>eudicotyledons</taxon>
        <taxon>Gunneridae</taxon>
        <taxon>Pentapetalae</taxon>
        <taxon>rosids</taxon>
        <taxon>fabids</taxon>
        <taxon>Fabales</taxon>
        <taxon>Fabaceae</taxon>
        <taxon>Papilionoideae</taxon>
        <taxon>50 kb inversion clade</taxon>
        <taxon>NPAAA clade</taxon>
        <taxon>Hologalegina</taxon>
        <taxon>IRL clade</taxon>
        <taxon>Trifolieae</taxon>
        <taxon>Trifolium</taxon>
    </lineage>
</organism>
<name>A0A392N2N5_9FABA</name>
<dbReference type="AlphaFoldDB" id="A0A392N2N5"/>
<dbReference type="Proteomes" id="UP000265520">
    <property type="component" value="Unassembled WGS sequence"/>
</dbReference>
<evidence type="ECO:0000313" key="1">
    <source>
        <dbReference type="EMBL" id="MCH93832.1"/>
    </source>
</evidence>
<protein>
    <submittedName>
        <fullName evidence="1">Cullin-like protein</fullName>
    </submittedName>
</protein>
<dbReference type="EMBL" id="LXQA010025880">
    <property type="protein sequence ID" value="MCH93832.1"/>
    <property type="molecule type" value="Genomic_DNA"/>
</dbReference>
<evidence type="ECO:0000313" key="2">
    <source>
        <dbReference type="Proteomes" id="UP000265520"/>
    </source>
</evidence>
<accession>A0A392N2N5</accession>
<comment type="caution">
    <text evidence="1">The sequence shown here is derived from an EMBL/GenBank/DDBJ whole genome shotgun (WGS) entry which is preliminary data.</text>
</comment>
<reference evidence="1 2" key="1">
    <citation type="journal article" date="2018" name="Front. Plant Sci.">
        <title>Red Clover (Trifolium pratense) and Zigzag Clover (T. medium) - A Picture of Genomic Similarities and Differences.</title>
        <authorList>
            <person name="Dluhosova J."/>
            <person name="Istvanek J."/>
            <person name="Nedelnik J."/>
            <person name="Repkova J."/>
        </authorList>
    </citation>
    <scope>NUCLEOTIDE SEQUENCE [LARGE SCALE GENOMIC DNA]</scope>
    <source>
        <strain evidence="2">cv. 10/8</strain>
        <tissue evidence="1">Leaf</tissue>
    </source>
</reference>
<sequence>MGYFDLLNGPVYPVLVKDFWPRCDIITQEDVDKEYALKVAEDPENNKGKSRKDLGLREFIETKIRSGVTGYEVNITQSTIAELMKIPNQGIFMTFTPTSGKSSTFVKRIAKKCYLDENAEPTNKASDMKPIQRCAVVKRIQEAEAHDLLEEQRASFINGHTLANMRLLKEAIKTPNHPLLVKKVQAFIPEQSPMMFDNESKDVVLEYMRLMKAEGITITGADIAHVPSEDKKR</sequence>
<proteinExistence type="predicted"/>
<keyword evidence="2" id="KW-1185">Reference proteome</keyword>
<feature type="non-terminal residue" evidence="1">
    <location>
        <position position="233"/>
    </location>
</feature>
<gene>
    <name evidence="1" type="ORF">A2U01_0014785</name>
</gene>